<reference evidence="7 8" key="1">
    <citation type="submission" date="2020-08" db="EMBL/GenBank/DDBJ databases">
        <title>Genomic Encyclopedia of Type Strains, Phase IV (KMG-IV): sequencing the most valuable type-strain genomes for metagenomic binning, comparative biology and taxonomic classification.</title>
        <authorList>
            <person name="Goeker M."/>
        </authorList>
    </citation>
    <scope>NUCLEOTIDE SEQUENCE [LARGE SCALE GENOMIC DNA]</scope>
    <source>
        <strain evidence="7 8">DSM 25024</strain>
    </source>
</reference>
<comment type="pathway">
    <text evidence="1 5">Protein modification; protein lipoylation via endogenous pathway; protein N(6)-(lipoyl)lysine from octanoyl-[acyl-carrier-protein]: step 1/2.</text>
</comment>
<feature type="binding site" evidence="5">
    <location>
        <begin position="200"/>
        <end position="202"/>
    </location>
    <ligand>
        <name>substrate</name>
    </ligand>
</feature>
<name>A0A7W6BMN5_9HYPH</name>
<protein>
    <recommendedName>
        <fullName evidence="5">Octanoyltransferase</fullName>
        <ecNumber evidence="5">2.3.1.181</ecNumber>
    </recommendedName>
    <alternativeName>
        <fullName evidence="5">Lipoate-protein ligase B</fullName>
    </alternativeName>
    <alternativeName>
        <fullName evidence="5">Lipoyl/octanoyl transferase</fullName>
    </alternativeName>
    <alternativeName>
        <fullName evidence="5">Octanoyl-[acyl-carrier-protein]-protein N-octanoyltransferase</fullName>
    </alternativeName>
</protein>
<evidence type="ECO:0000313" key="8">
    <source>
        <dbReference type="Proteomes" id="UP000531216"/>
    </source>
</evidence>
<evidence type="ECO:0000313" key="7">
    <source>
        <dbReference type="EMBL" id="MBB3934804.1"/>
    </source>
</evidence>
<dbReference type="Pfam" id="PF21948">
    <property type="entry name" value="LplA-B_cat"/>
    <property type="match status" value="1"/>
</dbReference>
<feature type="active site" description="Acyl-thioester intermediate" evidence="5">
    <location>
        <position position="218"/>
    </location>
</feature>
<dbReference type="InterPro" id="IPR045864">
    <property type="entry name" value="aa-tRNA-synth_II/BPL/LPL"/>
</dbReference>
<comment type="function">
    <text evidence="4 5">Catalyzes the transfer of endogenously produced octanoic acid from octanoyl-acyl-carrier-protein onto the lipoyl domains of lipoate-dependent enzymes. Lipoyl-ACP can also act as a substrate although octanoyl-ACP is likely to be the physiological substrate.</text>
</comment>
<dbReference type="NCBIfam" id="NF010925">
    <property type="entry name" value="PRK14345.1"/>
    <property type="match status" value="1"/>
</dbReference>
<dbReference type="GO" id="GO:0009249">
    <property type="term" value="P:protein lipoylation"/>
    <property type="evidence" value="ECO:0007669"/>
    <property type="project" value="InterPro"/>
</dbReference>
<keyword evidence="8" id="KW-1185">Reference proteome</keyword>
<feature type="binding site" evidence="5">
    <location>
        <begin position="187"/>
        <end position="189"/>
    </location>
    <ligand>
        <name>substrate</name>
    </ligand>
</feature>
<keyword evidence="3 5" id="KW-0012">Acyltransferase</keyword>
<evidence type="ECO:0000256" key="4">
    <source>
        <dbReference type="ARBA" id="ARBA00024732"/>
    </source>
</evidence>
<keyword evidence="2 5" id="KW-0808">Transferase</keyword>
<dbReference type="NCBIfam" id="TIGR00214">
    <property type="entry name" value="lipB"/>
    <property type="match status" value="1"/>
</dbReference>
<dbReference type="CDD" id="cd16444">
    <property type="entry name" value="LipB"/>
    <property type="match status" value="1"/>
</dbReference>
<comment type="catalytic activity">
    <reaction evidence="5">
        <text>octanoyl-[ACP] + L-lysyl-[protein] = N(6)-octanoyl-L-lysyl-[protein] + holo-[ACP] + H(+)</text>
        <dbReference type="Rhea" id="RHEA:17665"/>
        <dbReference type="Rhea" id="RHEA-COMP:9636"/>
        <dbReference type="Rhea" id="RHEA-COMP:9685"/>
        <dbReference type="Rhea" id="RHEA-COMP:9752"/>
        <dbReference type="Rhea" id="RHEA-COMP:9928"/>
        <dbReference type="ChEBI" id="CHEBI:15378"/>
        <dbReference type="ChEBI" id="CHEBI:29969"/>
        <dbReference type="ChEBI" id="CHEBI:64479"/>
        <dbReference type="ChEBI" id="CHEBI:78463"/>
        <dbReference type="ChEBI" id="CHEBI:78809"/>
        <dbReference type="EC" id="2.3.1.181"/>
    </reaction>
</comment>
<organism evidence="7 8">
    <name type="scientific">Aureimonas phyllosphaerae</name>
    <dbReference type="NCBI Taxonomy" id="1166078"/>
    <lineage>
        <taxon>Bacteria</taxon>
        <taxon>Pseudomonadati</taxon>
        <taxon>Pseudomonadota</taxon>
        <taxon>Alphaproteobacteria</taxon>
        <taxon>Hyphomicrobiales</taxon>
        <taxon>Aurantimonadaceae</taxon>
        <taxon>Aureimonas</taxon>
    </lineage>
</organism>
<comment type="subcellular location">
    <subcellularLocation>
        <location evidence="5">Cytoplasm</location>
    </subcellularLocation>
</comment>
<keyword evidence="5" id="KW-0963">Cytoplasm</keyword>
<dbReference type="NCBIfam" id="NF010921">
    <property type="entry name" value="PRK14341.1"/>
    <property type="match status" value="1"/>
</dbReference>
<feature type="domain" description="BPL/LPL catalytic" evidence="6">
    <location>
        <begin position="68"/>
        <end position="256"/>
    </location>
</feature>
<dbReference type="PANTHER" id="PTHR10993">
    <property type="entry name" value="OCTANOYLTRANSFERASE"/>
    <property type="match status" value="1"/>
</dbReference>
<gene>
    <name evidence="5" type="primary">lipB</name>
    <name evidence="7" type="ORF">GGR05_000915</name>
</gene>
<accession>A0A7W6BMN5</accession>
<dbReference type="EMBL" id="JACIDO010000001">
    <property type="protein sequence ID" value="MBB3934804.1"/>
    <property type="molecule type" value="Genomic_DNA"/>
</dbReference>
<comment type="caution">
    <text evidence="7">The sequence shown here is derived from an EMBL/GenBank/DDBJ whole genome shotgun (WGS) entry which is preliminary data.</text>
</comment>
<dbReference type="PROSITE" id="PS51733">
    <property type="entry name" value="BPL_LPL_CATALYTIC"/>
    <property type="match status" value="1"/>
</dbReference>
<feature type="site" description="Lowers pKa of active site Cys" evidence="5">
    <location>
        <position position="184"/>
    </location>
</feature>
<comment type="miscellaneous">
    <text evidence="5">In the reaction, the free carboxyl group of octanoic acid is attached via an amide linkage to the epsilon-amino group of a specific lysine residue of lipoyl domains of lipoate-dependent enzymes.</text>
</comment>
<dbReference type="PANTHER" id="PTHR10993:SF7">
    <property type="entry name" value="LIPOYLTRANSFERASE 2, MITOCHONDRIAL-RELATED"/>
    <property type="match status" value="1"/>
</dbReference>
<dbReference type="Proteomes" id="UP000531216">
    <property type="component" value="Unassembled WGS sequence"/>
</dbReference>
<evidence type="ECO:0000256" key="3">
    <source>
        <dbReference type="ARBA" id="ARBA00023315"/>
    </source>
</evidence>
<dbReference type="InterPro" id="IPR020605">
    <property type="entry name" value="Octanoyltransferase_CS"/>
</dbReference>
<dbReference type="Gene3D" id="3.30.930.10">
    <property type="entry name" value="Bira Bifunctional Protein, Domain 2"/>
    <property type="match status" value="1"/>
</dbReference>
<dbReference type="SUPFAM" id="SSF55681">
    <property type="entry name" value="Class II aaRS and biotin synthetases"/>
    <property type="match status" value="1"/>
</dbReference>
<evidence type="ECO:0000256" key="1">
    <source>
        <dbReference type="ARBA" id="ARBA00004821"/>
    </source>
</evidence>
<sequence length="265" mass="29379">MRKPFAHRPLRRYLSRMDNPIPRDALDTGSFFARSDSPPVEWIVIDGRIDYPASVALMEDRAAFVADGTAPEAVFLVEHPPLYTSGTSAQDGDLLDAARFPVFRSGRGGEFTYHGPGQRVAYVVLDLKRRRQDIRAFVAALEEWVISTLAEFQVRGERREDRVGVWVRRPERPPLPGGDPAEDKIAAIGIRVRKWVTFHGISLNVDPELSHFDGIVPCGIRGYGVTSLLDLGFVVSMPEVDGILRRRFEAIFGATVMPVPGGSAP</sequence>
<dbReference type="EC" id="2.3.1.181" evidence="5"/>
<dbReference type="InterPro" id="IPR000544">
    <property type="entry name" value="Octanoyltransferase"/>
</dbReference>
<comment type="similarity">
    <text evidence="5">Belongs to the LipB family.</text>
</comment>
<dbReference type="AlphaFoldDB" id="A0A7W6BMN5"/>
<dbReference type="InterPro" id="IPR004143">
    <property type="entry name" value="BPL_LPL_catalytic"/>
</dbReference>
<proteinExistence type="inferred from homology"/>
<evidence type="ECO:0000256" key="5">
    <source>
        <dbReference type="HAMAP-Rule" id="MF_00013"/>
    </source>
</evidence>
<dbReference type="GO" id="GO:0005737">
    <property type="term" value="C:cytoplasm"/>
    <property type="evidence" value="ECO:0007669"/>
    <property type="project" value="UniProtKB-SubCell"/>
</dbReference>
<feature type="binding site" evidence="5">
    <location>
        <begin position="107"/>
        <end position="114"/>
    </location>
    <ligand>
        <name>substrate</name>
    </ligand>
</feature>
<evidence type="ECO:0000256" key="2">
    <source>
        <dbReference type="ARBA" id="ARBA00022679"/>
    </source>
</evidence>
<evidence type="ECO:0000259" key="6">
    <source>
        <dbReference type="PROSITE" id="PS51733"/>
    </source>
</evidence>
<dbReference type="GO" id="GO:0033819">
    <property type="term" value="F:lipoyl(octanoyl) transferase activity"/>
    <property type="evidence" value="ECO:0007669"/>
    <property type="project" value="UniProtKB-EC"/>
</dbReference>
<dbReference type="UniPathway" id="UPA00538">
    <property type="reaction ID" value="UER00592"/>
</dbReference>
<dbReference type="PROSITE" id="PS01313">
    <property type="entry name" value="LIPB"/>
    <property type="match status" value="1"/>
</dbReference>
<dbReference type="HAMAP" id="MF_00013">
    <property type="entry name" value="LipB"/>
    <property type="match status" value="1"/>
</dbReference>